<evidence type="ECO:0000256" key="1">
    <source>
        <dbReference type="ARBA" id="ARBA00006479"/>
    </source>
</evidence>
<gene>
    <name evidence="2" type="ORF">GCM10022215_27390</name>
</gene>
<dbReference type="InterPro" id="IPR000600">
    <property type="entry name" value="ROK"/>
</dbReference>
<sequence>MAQMTAVERTRLPAGPTPGALFDLVRSGRAVTRSALGTATGLSRTAVSARLDLLLAAGLLTLGEQVTTTGGRPSESLRVAAEAGTVLALAIGRSRHQVGLYDLDGTEIASDAALHRAGSSAPDLMPDVVGLAVALQAAHPGPPLLAVGMSLPGAVDTEALTSVGSPVIPGWDGVPLRPFLEPLGEVPVWLGNDAEALAHAELLGRPDLRDALVIKASTGIGLAVLADGRLVRGHDGAAGELGHCRVPAGADKVCRCGATGCLETVAGGWALIGERTDGLDHVRELVALARDGETEARAAIRRAGQHLGEVLAVAVNLLNPEAVVLGGDLSMAFDPLAGGVKETLYPRTSELATRRLRLLPSVHGERAGLVGCAALALDHALAPAAIDARLVATLG</sequence>
<dbReference type="PANTHER" id="PTHR18964">
    <property type="entry name" value="ROK (REPRESSOR, ORF, KINASE) FAMILY"/>
    <property type="match status" value="1"/>
</dbReference>
<name>A0ABP7XML9_9ACTN</name>
<dbReference type="Gene3D" id="1.10.10.10">
    <property type="entry name" value="Winged helix-like DNA-binding domain superfamily/Winged helix DNA-binding domain"/>
    <property type="match status" value="1"/>
</dbReference>
<dbReference type="Gene3D" id="3.30.420.40">
    <property type="match status" value="2"/>
</dbReference>
<reference evidence="3" key="1">
    <citation type="journal article" date="2019" name="Int. J. Syst. Evol. Microbiol.">
        <title>The Global Catalogue of Microorganisms (GCM) 10K type strain sequencing project: providing services to taxonomists for standard genome sequencing and annotation.</title>
        <authorList>
            <consortium name="The Broad Institute Genomics Platform"/>
            <consortium name="The Broad Institute Genome Sequencing Center for Infectious Disease"/>
            <person name="Wu L."/>
            <person name="Ma J."/>
        </authorList>
    </citation>
    <scope>NUCLEOTIDE SEQUENCE [LARGE SCALE GENOMIC DNA]</scope>
    <source>
        <strain evidence="3">JCM 16703</strain>
    </source>
</reference>
<organism evidence="2 3">
    <name type="scientific">Nocardioides fonticola</name>
    <dbReference type="NCBI Taxonomy" id="450363"/>
    <lineage>
        <taxon>Bacteria</taxon>
        <taxon>Bacillati</taxon>
        <taxon>Actinomycetota</taxon>
        <taxon>Actinomycetes</taxon>
        <taxon>Propionibacteriales</taxon>
        <taxon>Nocardioidaceae</taxon>
        <taxon>Nocardioides</taxon>
    </lineage>
</organism>
<comment type="similarity">
    <text evidence="1">Belongs to the ROK (NagC/XylR) family.</text>
</comment>
<dbReference type="Pfam" id="PF00480">
    <property type="entry name" value="ROK"/>
    <property type="match status" value="1"/>
</dbReference>
<dbReference type="SUPFAM" id="SSF46785">
    <property type="entry name" value="Winged helix' DNA-binding domain"/>
    <property type="match status" value="1"/>
</dbReference>
<comment type="caution">
    <text evidence="2">The sequence shown here is derived from an EMBL/GenBank/DDBJ whole genome shotgun (WGS) entry which is preliminary data.</text>
</comment>
<dbReference type="PANTHER" id="PTHR18964:SF173">
    <property type="entry name" value="GLUCOKINASE"/>
    <property type="match status" value="1"/>
</dbReference>
<evidence type="ECO:0000313" key="3">
    <source>
        <dbReference type="Proteomes" id="UP001501495"/>
    </source>
</evidence>
<dbReference type="InterPro" id="IPR036390">
    <property type="entry name" value="WH_DNA-bd_sf"/>
</dbReference>
<dbReference type="SUPFAM" id="SSF53067">
    <property type="entry name" value="Actin-like ATPase domain"/>
    <property type="match status" value="1"/>
</dbReference>
<dbReference type="RefSeq" id="WP_344734007.1">
    <property type="nucleotide sequence ID" value="NZ_BAAAZH010000020.1"/>
</dbReference>
<dbReference type="InterPro" id="IPR036388">
    <property type="entry name" value="WH-like_DNA-bd_sf"/>
</dbReference>
<keyword evidence="3" id="KW-1185">Reference proteome</keyword>
<accession>A0ABP7XML9</accession>
<proteinExistence type="inferred from homology"/>
<evidence type="ECO:0000313" key="2">
    <source>
        <dbReference type="EMBL" id="GAA4121971.1"/>
    </source>
</evidence>
<dbReference type="EMBL" id="BAAAZH010000020">
    <property type="protein sequence ID" value="GAA4121971.1"/>
    <property type="molecule type" value="Genomic_DNA"/>
</dbReference>
<dbReference type="InterPro" id="IPR043129">
    <property type="entry name" value="ATPase_NBD"/>
</dbReference>
<dbReference type="Proteomes" id="UP001501495">
    <property type="component" value="Unassembled WGS sequence"/>
</dbReference>
<protein>
    <submittedName>
        <fullName evidence="2">ROK family transcriptional regulator</fullName>
    </submittedName>
</protein>